<dbReference type="HAMAP" id="MF_01315">
    <property type="entry name" value="Ribosomal_uS13"/>
    <property type="match status" value="1"/>
</dbReference>
<dbReference type="GO" id="GO:0006412">
    <property type="term" value="P:translation"/>
    <property type="evidence" value="ECO:0007669"/>
    <property type="project" value="UniProtKB-UniRule"/>
</dbReference>
<dbReference type="FunFam" id="1.10.8.50:FF:000001">
    <property type="entry name" value="30S ribosomal protein S13"/>
    <property type="match status" value="1"/>
</dbReference>
<sequence length="128" mass="14583">MRIVGTNIPDNKRIEVALTYVFGIGPTLSKNILKATKVSPDTRAKDLTPDEINKIRDVVEKNYRIEGDLRRDIMLNIKRLKEIASYRGIRHMRGLPVHGQRTKTNSRTRRGNMRRTMGSGRKPASSPT</sequence>
<evidence type="ECO:0000313" key="10">
    <source>
        <dbReference type="EMBL" id="OHA02261.1"/>
    </source>
</evidence>
<dbReference type="NCBIfam" id="TIGR03631">
    <property type="entry name" value="uS13_bact"/>
    <property type="match status" value="1"/>
</dbReference>
<gene>
    <name evidence="7" type="primary">rpsM</name>
    <name evidence="10" type="ORF">A3C16_03980</name>
</gene>
<comment type="caution">
    <text evidence="10">The sequence shown here is derived from an EMBL/GenBank/DDBJ whole genome shotgun (WGS) entry which is preliminary data.</text>
</comment>
<dbReference type="InterPro" id="IPR010979">
    <property type="entry name" value="Ribosomal_uS13-like_H2TH"/>
</dbReference>
<dbReference type="PANTHER" id="PTHR10871">
    <property type="entry name" value="30S RIBOSOMAL PROTEIN S13/40S RIBOSOMAL PROTEIN S18"/>
    <property type="match status" value="1"/>
</dbReference>
<dbReference type="PROSITE" id="PS00646">
    <property type="entry name" value="RIBOSOMAL_S13_1"/>
    <property type="match status" value="1"/>
</dbReference>
<dbReference type="GO" id="GO:0015935">
    <property type="term" value="C:small ribosomal subunit"/>
    <property type="evidence" value="ECO:0007669"/>
    <property type="project" value="TreeGrafter"/>
</dbReference>
<dbReference type="Gene3D" id="1.10.8.50">
    <property type="match status" value="1"/>
</dbReference>
<proteinExistence type="inferred from homology"/>
<dbReference type="PROSITE" id="PS50159">
    <property type="entry name" value="RIBOSOMAL_S13_2"/>
    <property type="match status" value="1"/>
</dbReference>
<keyword evidence="2 7" id="KW-0699">rRNA-binding</keyword>
<evidence type="ECO:0000256" key="1">
    <source>
        <dbReference type="ARBA" id="ARBA00008080"/>
    </source>
</evidence>
<evidence type="ECO:0000256" key="2">
    <source>
        <dbReference type="ARBA" id="ARBA00022730"/>
    </source>
</evidence>
<keyword evidence="4 7" id="KW-0689">Ribosomal protein</keyword>
<feature type="compositionally biased region" description="Basic residues" evidence="9">
    <location>
        <begin position="100"/>
        <end position="113"/>
    </location>
</feature>
<accession>A0A1G2KUX7</accession>
<dbReference type="Pfam" id="PF00416">
    <property type="entry name" value="Ribosomal_S13"/>
    <property type="match status" value="1"/>
</dbReference>
<keyword evidence="3 7" id="KW-0694">RNA-binding</keyword>
<dbReference type="InterPro" id="IPR019980">
    <property type="entry name" value="Ribosomal_uS13_bac-type"/>
</dbReference>
<organism evidence="10 11">
    <name type="scientific">Candidatus Sungbacteria bacterium RIFCSPHIGHO2_02_FULL_51_29</name>
    <dbReference type="NCBI Taxonomy" id="1802273"/>
    <lineage>
        <taxon>Bacteria</taxon>
        <taxon>Candidatus Sungiibacteriota</taxon>
    </lineage>
</organism>
<evidence type="ECO:0000313" key="11">
    <source>
        <dbReference type="Proteomes" id="UP000177811"/>
    </source>
</evidence>
<dbReference type="PANTHER" id="PTHR10871:SF1">
    <property type="entry name" value="SMALL RIBOSOMAL SUBUNIT PROTEIN US13M"/>
    <property type="match status" value="1"/>
</dbReference>
<dbReference type="GO" id="GO:0005829">
    <property type="term" value="C:cytosol"/>
    <property type="evidence" value="ECO:0007669"/>
    <property type="project" value="TreeGrafter"/>
</dbReference>
<evidence type="ECO:0000256" key="6">
    <source>
        <dbReference type="ARBA" id="ARBA00035166"/>
    </source>
</evidence>
<evidence type="ECO:0000256" key="7">
    <source>
        <dbReference type="HAMAP-Rule" id="MF_01315"/>
    </source>
</evidence>
<comment type="subunit">
    <text evidence="7">Part of the 30S ribosomal subunit. Forms a loose heterodimer with protein S19. Forms two bridges to the 50S subunit in the 70S ribosome.</text>
</comment>
<dbReference type="GO" id="GO:0019843">
    <property type="term" value="F:rRNA binding"/>
    <property type="evidence" value="ECO:0007669"/>
    <property type="project" value="UniProtKB-UniRule"/>
</dbReference>
<dbReference type="Proteomes" id="UP000177811">
    <property type="component" value="Unassembled WGS sequence"/>
</dbReference>
<feature type="region of interest" description="Disordered" evidence="9">
    <location>
        <begin position="94"/>
        <end position="128"/>
    </location>
</feature>
<comment type="function">
    <text evidence="7">Located at the top of the head of the 30S subunit, it contacts several helices of the 16S rRNA. In the 70S ribosome it contacts the 23S rRNA (bridge B1a) and protein L5 of the 50S subunit (bridge B1b), connecting the 2 subunits; these bridges are implicated in subunit movement. Contacts the tRNAs in the A and P-sites.</text>
</comment>
<comment type="similarity">
    <text evidence="1 7 8">Belongs to the universal ribosomal protein uS13 family.</text>
</comment>
<dbReference type="AlphaFoldDB" id="A0A1G2KUX7"/>
<reference evidence="10 11" key="1">
    <citation type="journal article" date="2016" name="Nat. Commun.">
        <title>Thousands of microbial genomes shed light on interconnected biogeochemical processes in an aquifer system.</title>
        <authorList>
            <person name="Anantharaman K."/>
            <person name="Brown C.T."/>
            <person name="Hug L.A."/>
            <person name="Sharon I."/>
            <person name="Castelle C.J."/>
            <person name="Probst A.J."/>
            <person name="Thomas B.C."/>
            <person name="Singh A."/>
            <person name="Wilkins M.J."/>
            <person name="Karaoz U."/>
            <person name="Brodie E.L."/>
            <person name="Williams K.H."/>
            <person name="Hubbard S.S."/>
            <person name="Banfield J.F."/>
        </authorList>
    </citation>
    <scope>NUCLEOTIDE SEQUENCE [LARGE SCALE GENOMIC DNA]</scope>
</reference>
<dbReference type="EMBL" id="MHQL01000041">
    <property type="protein sequence ID" value="OHA02261.1"/>
    <property type="molecule type" value="Genomic_DNA"/>
</dbReference>
<evidence type="ECO:0000256" key="8">
    <source>
        <dbReference type="RuleBase" id="RU003830"/>
    </source>
</evidence>
<evidence type="ECO:0000256" key="4">
    <source>
        <dbReference type="ARBA" id="ARBA00022980"/>
    </source>
</evidence>
<dbReference type="InterPro" id="IPR018269">
    <property type="entry name" value="Ribosomal_uS13_CS"/>
</dbReference>
<name>A0A1G2KUX7_9BACT</name>
<dbReference type="InterPro" id="IPR027437">
    <property type="entry name" value="Rbsml_uS13_C"/>
</dbReference>
<keyword evidence="5 7" id="KW-0687">Ribonucleoprotein</keyword>
<evidence type="ECO:0000256" key="5">
    <source>
        <dbReference type="ARBA" id="ARBA00023274"/>
    </source>
</evidence>
<dbReference type="Gene3D" id="4.10.910.10">
    <property type="entry name" value="30s ribosomal protein s13, domain 2"/>
    <property type="match status" value="1"/>
</dbReference>
<evidence type="ECO:0000256" key="9">
    <source>
        <dbReference type="SAM" id="MobiDB-lite"/>
    </source>
</evidence>
<evidence type="ECO:0000256" key="3">
    <source>
        <dbReference type="ARBA" id="ARBA00022884"/>
    </source>
</evidence>
<dbReference type="GO" id="GO:0000049">
    <property type="term" value="F:tRNA binding"/>
    <property type="evidence" value="ECO:0007669"/>
    <property type="project" value="UniProtKB-UniRule"/>
</dbReference>
<protein>
    <recommendedName>
        <fullName evidence="6 7">Small ribosomal subunit protein uS13</fullName>
    </recommendedName>
</protein>
<dbReference type="SUPFAM" id="SSF46946">
    <property type="entry name" value="S13-like H2TH domain"/>
    <property type="match status" value="1"/>
</dbReference>
<dbReference type="InterPro" id="IPR001892">
    <property type="entry name" value="Ribosomal_uS13"/>
</dbReference>
<dbReference type="PIRSF" id="PIRSF002134">
    <property type="entry name" value="Ribosomal_S13"/>
    <property type="match status" value="1"/>
</dbReference>
<dbReference type="GO" id="GO:0003735">
    <property type="term" value="F:structural constituent of ribosome"/>
    <property type="evidence" value="ECO:0007669"/>
    <property type="project" value="InterPro"/>
</dbReference>
<keyword evidence="7" id="KW-0820">tRNA-binding</keyword>